<feature type="transmembrane region" description="Helical" evidence="1">
    <location>
        <begin position="118"/>
        <end position="137"/>
    </location>
</feature>
<dbReference type="EMBL" id="BAAAPO010000056">
    <property type="protein sequence ID" value="GAA1807753.1"/>
    <property type="molecule type" value="Genomic_DNA"/>
</dbReference>
<dbReference type="PROSITE" id="PS51257">
    <property type="entry name" value="PROKAR_LIPOPROTEIN"/>
    <property type="match status" value="1"/>
</dbReference>
<evidence type="ECO:0000313" key="4">
    <source>
        <dbReference type="EMBL" id="GAA1807753.1"/>
    </source>
</evidence>
<dbReference type="InterPro" id="IPR036374">
    <property type="entry name" value="OxRdtase_Mopterin-bd_sf"/>
</dbReference>
<keyword evidence="1" id="KW-0472">Membrane</keyword>
<keyword evidence="1" id="KW-0812">Transmembrane</keyword>
<dbReference type="Proteomes" id="UP001499938">
    <property type="component" value="Unassembled WGS sequence"/>
</dbReference>
<feature type="domain" description="Oxidoreductase molybdopterin-binding" evidence="3">
    <location>
        <begin position="234"/>
        <end position="382"/>
    </location>
</feature>
<proteinExistence type="predicted"/>
<feature type="signal peptide" evidence="2">
    <location>
        <begin position="1"/>
        <end position="23"/>
    </location>
</feature>
<dbReference type="SUPFAM" id="SSF56524">
    <property type="entry name" value="Oxidoreductase molybdopterin-binding domain"/>
    <property type="match status" value="1"/>
</dbReference>
<dbReference type="InterPro" id="IPR014756">
    <property type="entry name" value="Ig_E-set"/>
</dbReference>
<organism evidence="4 5">
    <name type="scientific">Nostocoides veronense</name>
    <dbReference type="NCBI Taxonomy" id="330836"/>
    <lineage>
        <taxon>Bacteria</taxon>
        <taxon>Bacillati</taxon>
        <taxon>Actinomycetota</taxon>
        <taxon>Actinomycetes</taxon>
        <taxon>Micrococcales</taxon>
        <taxon>Intrasporangiaceae</taxon>
        <taxon>Nostocoides</taxon>
    </lineage>
</organism>
<feature type="transmembrane region" description="Helical" evidence="1">
    <location>
        <begin position="68"/>
        <end position="87"/>
    </location>
</feature>
<keyword evidence="1" id="KW-1133">Transmembrane helix</keyword>
<dbReference type="Pfam" id="PF00174">
    <property type="entry name" value="Oxidored_molyb"/>
    <property type="match status" value="1"/>
</dbReference>
<dbReference type="PANTHER" id="PTHR19372">
    <property type="entry name" value="SULFITE REDUCTASE"/>
    <property type="match status" value="1"/>
</dbReference>
<evidence type="ECO:0000256" key="2">
    <source>
        <dbReference type="SAM" id="SignalP"/>
    </source>
</evidence>
<dbReference type="RefSeq" id="WP_344088391.1">
    <property type="nucleotide sequence ID" value="NZ_BAAAPO010000056.1"/>
</dbReference>
<comment type="caution">
    <text evidence="4">The sequence shown here is derived from an EMBL/GenBank/DDBJ whole genome shotgun (WGS) entry which is preliminary data.</text>
</comment>
<dbReference type="Pfam" id="PF17957">
    <property type="entry name" value="Big_7"/>
    <property type="match status" value="1"/>
</dbReference>
<name>A0ABN2M3N5_9MICO</name>
<keyword evidence="5" id="KW-1185">Reference proteome</keyword>
<reference evidence="4 5" key="1">
    <citation type="journal article" date="2019" name="Int. J. Syst. Evol. Microbiol.">
        <title>The Global Catalogue of Microorganisms (GCM) 10K type strain sequencing project: providing services to taxonomists for standard genome sequencing and annotation.</title>
        <authorList>
            <consortium name="The Broad Institute Genomics Platform"/>
            <consortium name="The Broad Institute Genome Sequencing Center for Infectious Disease"/>
            <person name="Wu L."/>
            <person name="Ma J."/>
        </authorList>
    </citation>
    <scope>NUCLEOTIDE SEQUENCE [LARGE SCALE GENOMIC DNA]</scope>
    <source>
        <strain evidence="4 5">JCM 15592</strain>
    </source>
</reference>
<protein>
    <submittedName>
        <fullName evidence="4">Sulfite oxidase</fullName>
    </submittedName>
</protein>
<sequence>MTSPQRRYAALVGLAATSCGLGAGHLVAGVVGPSTSPAIAVGSAAIDLTPLWLKDWATSTLGTADKPVLIVGVLVVVLCLGALAGILQSRNRSGAWLLAGLAGIAALAAATRPSGGQLAVLPSSVAALVGIVGLRFVPTDGSNPAGRERAAYAGSADRRTVVAAGLLTGAGAGAAYLGTRLGAPIGATGQSLTLPAPSAPLPALPAGLGASTPGLTPLRTPVADFYRIDTAVIIPRIDVSAWRLRIDGDVDHPYEVTFDELLRMPMIEADITLNCVSNPVGGDYIGSTRWLGVRTRDVLARAGVRDTADQILSTSHDGMTISTPVAALQDDRGALLAIAMDGKPLTPTHGFPVRMITPGLYGYVGATKWLTHLTATTYAKDQAYWSTRGWAEQAEVKTQSRIDVPRDGASVPAGSELAIAGVAWSQARQGISGVEVRVDDGAWIAADLGPDVGGHYWRQWRATWTPSASGQHVITARATDGTGAIQTTTIAEPAPDGASGLHSIRVRVR</sequence>
<evidence type="ECO:0000256" key="1">
    <source>
        <dbReference type="SAM" id="Phobius"/>
    </source>
</evidence>
<evidence type="ECO:0000313" key="5">
    <source>
        <dbReference type="Proteomes" id="UP001499938"/>
    </source>
</evidence>
<dbReference type="Gene3D" id="2.60.40.650">
    <property type="match status" value="1"/>
</dbReference>
<dbReference type="SUPFAM" id="SSF81296">
    <property type="entry name" value="E set domains"/>
    <property type="match status" value="1"/>
</dbReference>
<evidence type="ECO:0000259" key="3">
    <source>
        <dbReference type="Pfam" id="PF00174"/>
    </source>
</evidence>
<dbReference type="PANTHER" id="PTHR19372:SF7">
    <property type="entry name" value="SULFITE OXIDASE, MITOCHONDRIAL"/>
    <property type="match status" value="1"/>
</dbReference>
<keyword evidence="2" id="KW-0732">Signal</keyword>
<dbReference type="InterPro" id="IPR000572">
    <property type="entry name" value="OxRdtase_Mopterin-bd_dom"/>
</dbReference>
<accession>A0ABN2M3N5</accession>
<feature type="transmembrane region" description="Helical" evidence="1">
    <location>
        <begin position="94"/>
        <end position="112"/>
    </location>
</feature>
<dbReference type="Gene3D" id="3.90.420.10">
    <property type="entry name" value="Oxidoreductase, molybdopterin-binding domain"/>
    <property type="match status" value="1"/>
</dbReference>
<gene>
    <name evidence="4" type="ORF">GCM10009811_33970</name>
</gene>
<feature type="chain" id="PRO_5047435946" evidence="2">
    <location>
        <begin position="24"/>
        <end position="509"/>
    </location>
</feature>